<dbReference type="PANTHER" id="PTHR42939:SF1">
    <property type="entry name" value="ABC TRANSPORTER ATP-BINDING PROTEIN ALBC-RELATED"/>
    <property type="match status" value="1"/>
</dbReference>
<protein>
    <submittedName>
        <fullName evidence="5">ATP-binding cassette domain-containing protein</fullName>
    </submittedName>
</protein>
<dbReference type="InterPro" id="IPR051782">
    <property type="entry name" value="ABC_Transporter_VariousFunc"/>
</dbReference>
<reference evidence="6" key="1">
    <citation type="journal article" date="2019" name="Int. J. Syst. Evol. Microbiol.">
        <title>The Global Catalogue of Microorganisms (GCM) 10K type strain sequencing project: providing services to taxonomists for standard genome sequencing and annotation.</title>
        <authorList>
            <consortium name="The Broad Institute Genomics Platform"/>
            <consortium name="The Broad Institute Genome Sequencing Center for Infectious Disease"/>
            <person name="Wu L."/>
            <person name="Ma J."/>
        </authorList>
    </citation>
    <scope>NUCLEOTIDE SEQUENCE [LARGE SCALE GENOMIC DNA]</scope>
    <source>
        <strain evidence="6">JCM 11650</strain>
    </source>
</reference>
<evidence type="ECO:0000313" key="5">
    <source>
        <dbReference type="EMBL" id="MFD1836705.1"/>
    </source>
</evidence>
<dbReference type="Proteomes" id="UP001597280">
    <property type="component" value="Unassembled WGS sequence"/>
</dbReference>
<keyword evidence="2" id="KW-0547">Nucleotide-binding</keyword>
<dbReference type="SUPFAM" id="SSF52540">
    <property type="entry name" value="P-loop containing nucleoside triphosphate hydrolases"/>
    <property type="match status" value="1"/>
</dbReference>
<dbReference type="PANTHER" id="PTHR42939">
    <property type="entry name" value="ABC TRANSPORTER ATP-BINDING PROTEIN ALBC-RELATED"/>
    <property type="match status" value="1"/>
</dbReference>
<evidence type="ECO:0000256" key="3">
    <source>
        <dbReference type="ARBA" id="ARBA00022840"/>
    </source>
</evidence>
<gene>
    <name evidence="5" type="ORF">ACFSDA_16725</name>
</gene>
<accession>A0ABW4Q2Q6</accession>
<dbReference type="Gene3D" id="3.40.50.300">
    <property type="entry name" value="P-loop containing nucleotide triphosphate hydrolases"/>
    <property type="match status" value="1"/>
</dbReference>
<evidence type="ECO:0000259" key="4">
    <source>
        <dbReference type="PROSITE" id="PS50893"/>
    </source>
</evidence>
<name>A0ABW4Q2Q6_9MICO</name>
<dbReference type="RefSeq" id="WP_137771480.1">
    <property type="nucleotide sequence ID" value="NZ_BAAAIS010000006.1"/>
</dbReference>
<dbReference type="Pfam" id="PF00005">
    <property type="entry name" value="ABC_tran"/>
    <property type="match status" value="1"/>
</dbReference>
<dbReference type="InterPro" id="IPR003593">
    <property type="entry name" value="AAA+_ATPase"/>
</dbReference>
<dbReference type="GO" id="GO:0005524">
    <property type="term" value="F:ATP binding"/>
    <property type="evidence" value="ECO:0007669"/>
    <property type="project" value="UniProtKB-KW"/>
</dbReference>
<keyword evidence="6" id="KW-1185">Reference proteome</keyword>
<evidence type="ECO:0000313" key="6">
    <source>
        <dbReference type="Proteomes" id="UP001597280"/>
    </source>
</evidence>
<dbReference type="CDD" id="cd03230">
    <property type="entry name" value="ABC_DR_subfamily_A"/>
    <property type="match status" value="1"/>
</dbReference>
<feature type="domain" description="ABC transporter" evidence="4">
    <location>
        <begin position="7"/>
        <end position="242"/>
    </location>
</feature>
<dbReference type="InterPro" id="IPR027417">
    <property type="entry name" value="P-loop_NTPase"/>
</dbReference>
<dbReference type="PROSITE" id="PS50893">
    <property type="entry name" value="ABC_TRANSPORTER_2"/>
    <property type="match status" value="1"/>
</dbReference>
<dbReference type="InterPro" id="IPR003439">
    <property type="entry name" value="ABC_transporter-like_ATP-bd"/>
</dbReference>
<dbReference type="SMART" id="SM00382">
    <property type="entry name" value="AAA"/>
    <property type="match status" value="1"/>
</dbReference>
<dbReference type="EMBL" id="JBHUFL010000011">
    <property type="protein sequence ID" value="MFD1836705.1"/>
    <property type="molecule type" value="Genomic_DNA"/>
</dbReference>
<keyword evidence="3 5" id="KW-0067">ATP-binding</keyword>
<evidence type="ECO:0000256" key="2">
    <source>
        <dbReference type="ARBA" id="ARBA00022741"/>
    </source>
</evidence>
<evidence type="ECO:0000256" key="1">
    <source>
        <dbReference type="ARBA" id="ARBA00022448"/>
    </source>
</evidence>
<sequence length="298" mass="31501">MTPTPAVRVEHLAVDLPHLRNRFHDPTRALEDADLHAPEGMITALVGSNGAGKTTLLRALVGAVRPVAGTIEVLGSTVGPAELPAPPGVALVPDEPLLPGEWHARDVVALHRRLGDDFDGQAFLEMLGSNGIRPKAMIRSLSAGRATIFSLAHALATGPRLLLLDEPLARLDPLARATLIDLLRDLLAEDPSRSIVLSTHDLEGMDRFADHLMVLHAGRTVLEGAVDELLEEHVVATSPMASEAPPGTRPLGASGAAELLMRSEDAVGLPSRTALRTPDLGELVRLTLAARTTTGAVR</sequence>
<proteinExistence type="predicted"/>
<comment type="caution">
    <text evidence="5">The sequence shown here is derived from an EMBL/GenBank/DDBJ whole genome shotgun (WGS) entry which is preliminary data.</text>
</comment>
<organism evidence="5 6">
    <name type="scientific">Brachybacterium rhamnosum</name>
    <dbReference type="NCBI Taxonomy" id="173361"/>
    <lineage>
        <taxon>Bacteria</taxon>
        <taxon>Bacillati</taxon>
        <taxon>Actinomycetota</taxon>
        <taxon>Actinomycetes</taxon>
        <taxon>Micrococcales</taxon>
        <taxon>Dermabacteraceae</taxon>
        <taxon>Brachybacterium</taxon>
    </lineage>
</organism>
<keyword evidence="1" id="KW-0813">Transport</keyword>